<dbReference type="PATRIC" id="fig|226910.6.peg.5241"/>
<protein>
    <submittedName>
        <fullName evidence="1">Uncharacterized protein</fullName>
    </submittedName>
</protein>
<dbReference type="Proteomes" id="UP000031535">
    <property type="component" value="Unassembled WGS sequence"/>
</dbReference>
<dbReference type="AlphaFoldDB" id="A0A0C2E549"/>
<keyword evidence="2" id="KW-1185">Reference proteome</keyword>
<accession>A0A0C2E549</accession>
<organism evidence="1 2">
    <name type="scientific">Pseudomonas batumici</name>
    <dbReference type="NCBI Taxonomy" id="226910"/>
    <lineage>
        <taxon>Bacteria</taxon>
        <taxon>Pseudomonadati</taxon>
        <taxon>Pseudomonadota</taxon>
        <taxon>Gammaproteobacteria</taxon>
        <taxon>Pseudomonadales</taxon>
        <taxon>Pseudomonadaceae</taxon>
        <taxon>Pseudomonas</taxon>
    </lineage>
</organism>
<sequence length="47" mass="4944">MHDDSLLQVFIEKAVTLSVTGLARIKSVYSALDACGDTFISAARSAA</sequence>
<name>A0A0C2E549_9PSED</name>
<dbReference type="EMBL" id="JXDG01000068">
    <property type="protein sequence ID" value="KIH80954.1"/>
    <property type="molecule type" value="Genomic_DNA"/>
</dbReference>
<proteinExistence type="predicted"/>
<comment type="caution">
    <text evidence="1">The sequence shown here is derived from an EMBL/GenBank/DDBJ whole genome shotgun (WGS) entry which is preliminary data.</text>
</comment>
<evidence type="ECO:0000313" key="2">
    <source>
        <dbReference type="Proteomes" id="UP000031535"/>
    </source>
</evidence>
<gene>
    <name evidence="1" type="ORF">UCMB321_5252</name>
</gene>
<evidence type="ECO:0000313" key="1">
    <source>
        <dbReference type="EMBL" id="KIH80954.1"/>
    </source>
</evidence>
<reference evidence="1 2" key="1">
    <citation type="submission" date="2015-01" db="EMBL/GenBank/DDBJ databases">
        <title>Complete genome of Pseudomonas batumici UCM B-321 producer of the batumin antibiotic with strong antistaphilococcal and potential anticancer activity.</title>
        <authorList>
            <person name="Klochko V.V."/>
            <person name="Zelena L.B."/>
            <person name="Elena K.A."/>
            <person name="Reva O.N."/>
        </authorList>
    </citation>
    <scope>NUCLEOTIDE SEQUENCE [LARGE SCALE GENOMIC DNA]</scope>
    <source>
        <strain evidence="1 2">UCM B-321</strain>
    </source>
</reference>